<feature type="binding site" evidence="11">
    <location>
        <position position="134"/>
    </location>
    <ligand>
        <name>sn-glycerol 3-phosphate</name>
        <dbReference type="ChEBI" id="CHEBI:57597"/>
    </ligand>
</feature>
<dbReference type="Proteomes" id="UP000193435">
    <property type="component" value="Unassembled WGS sequence"/>
</dbReference>
<feature type="binding site" evidence="11">
    <location>
        <position position="82"/>
    </location>
    <ligand>
        <name>glycerol</name>
        <dbReference type="ChEBI" id="CHEBI:17754"/>
    </ligand>
</feature>
<keyword evidence="16" id="KW-1185">Reference proteome</keyword>
<dbReference type="HAMAP" id="MF_00186">
    <property type="entry name" value="Glycerol_kin"/>
    <property type="match status" value="1"/>
</dbReference>
<comment type="caution">
    <text evidence="11">Lacks conserved residue(s) required for the propagation of feature annotation.</text>
</comment>
<dbReference type="PANTHER" id="PTHR10196">
    <property type="entry name" value="SUGAR KINASE"/>
    <property type="match status" value="1"/>
</dbReference>
<dbReference type="OrthoDB" id="9805576at2"/>
<feature type="binding site" evidence="11">
    <location>
        <position position="83"/>
    </location>
    <ligand>
        <name>sn-glycerol 3-phosphate</name>
        <dbReference type="ChEBI" id="CHEBI:57597"/>
    </ligand>
</feature>
<evidence type="ECO:0000256" key="12">
    <source>
        <dbReference type="RuleBase" id="RU003733"/>
    </source>
</evidence>
<evidence type="ECO:0000256" key="4">
    <source>
        <dbReference type="ARBA" id="ARBA00022741"/>
    </source>
</evidence>
<dbReference type="PROSITE" id="PS00445">
    <property type="entry name" value="FGGY_KINASES_2"/>
    <property type="match status" value="1"/>
</dbReference>
<dbReference type="InterPro" id="IPR005999">
    <property type="entry name" value="Glycerol_kin"/>
</dbReference>
<keyword evidence="6 11" id="KW-0319">Glycerol metabolism</keyword>
<feature type="binding site" evidence="11">
    <location>
        <position position="245"/>
    </location>
    <ligand>
        <name>glycerol</name>
        <dbReference type="ChEBI" id="CHEBI:17754"/>
    </ligand>
</feature>
<dbReference type="SUPFAM" id="SSF53067">
    <property type="entry name" value="Actin-like ATPase domain"/>
    <property type="match status" value="2"/>
</dbReference>
<evidence type="ECO:0000256" key="6">
    <source>
        <dbReference type="ARBA" id="ARBA00022798"/>
    </source>
</evidence>
<dbReference type="EC" id="2.7.1.30" evidence="11"/>
<dbReference type="CDD" id="cd07769">
    <property type="entry name" value="ASKHA_NBD_FGGY_GK"/>
    <property type="match status" value="1"/>
</dbReference>
<dbReference type="RefSeq" id="WP_085559262.1">
    <property type="nucleotide sequence ID" value="NZ_FOAH01000001.1"/>
</dbReference>
<evidence type="ECO:0000256" key="8">
    <source>
        <dbReference type="ARBA" id="ARBA00052101"/>
    </source>
</evidence>
<sequence>MAEYILAIDQGTTTTRAIIIDRQGNYIGTAAQHFEQQVPQSGWVEQDPTIIWQSVCEVIQKVMNHSGLSFNQIKALGITNQRETTIVWDRKTGKPIHNAIVWSSNQSLAIIKQLENEEIETYIHEKTGLVLSPYFSASKIRWILDQHPGSQERAERGELAFGTVDSWLIWNLTNGKLHCTDHTNASRTMLFDIHTLEWDDYLLNLFNIPKNLLPKVFPSSHVYGLTDKAIFDGVAIPISGVAGNQQAALFGQLAFQPGQVKSTYGQGTFIVMNTGSEPKLSKHKLLTTIGYSIDNKITYALEGSALISGSAIDWLKDSLQLFESIEDSELLALKAEKNSGIYVVPTFRGIGAPYWDSNARGAFLGINESTSRRELVRATLESIAYQVNDIIELMESDTGISVDLLHVDGGAAQNNLLIQFQADILKKTVRRIERLETTGLGAAYLAGLAIGYWRDQSELTALVSENEQFEPHMTNKERQERLHGWHSAVKAIRYYTKLVHESSF</sequence>
<dbReference type="InterPro" id="IPR018484">
    <property type="entry name" value="FGGY_N"/>
</dbReference>
<organism evidence="15 16">
    <name type="scientific">Carnobacterium iners</name>
    <dbReference type="NCBI Taxonomy" id="1073423"/>
    <lineage>
        <taxon>Bacteria</taxon>
        <taxon>Bacillati</taxon>
        <taxon>Bacillota</taxon>
        <taxon>Bacilli</taxon>
        <taxon>Lactobacillales</taxon>
        <taxon>Carnobacteriaceae</taxon>
        <taxon>Carnobacterium</taxon>
    </lineage>
</organism>
<accession>A0A1X7MXF7</accession>
<evidence type="ECO:0000256" key="5">
    <source>
        <dbReference type="ARBA" id="ARBA00022777"/>
    </source>
</evidence>
<evidence type="ECO:0000256" key="3">
    <source>
        <dbReference type="ARBA" id="ARBA00022679"/>
    </source>
</evidence>
<dbReference type="GO" id="GO:0004370">
    <property type="term" value="F:glycerol kinase activity"/>
    <property type="evidence" value="ECO:0007669"/>
    <property type="project" value="UniProtKB-UniRule"/>
</dbReference>
<feature type="binding site" evidence="11">
    <location>
        <position position="309"/>
    </location>
    <ligand>
        <name>ADP</name>
        <dbReference type="ChEBI" id="CHEBI:456216"/>
    </ligand>
</feature>
<comment type="subunit">
    <text evidence="10 11">Homotetramer and homodimer (in equilibrium).</text>
</comment>
<dbReference type="GO" id="GO:0006072">
    <property type="term" value="P:glycerol-3-phosphate metabolic process"/>
    <property type="evidence" value="ECO:0007669"/>
    <property type="project" value="InterPro"/>
</dbReference>
<dbReference type="UniPathway" id="UPA00618">
    <property type="reaction ID" value="UER00672"/>
</dbReference>
<dbReference type="PIRSF" id="PIRSF000538">
    <property type="entry name" value="GlpK"/>
    <property type="match status" value="1"/>
</dbReference>
<dbReference type="InterPro" id="IPR000577">
    <property type="entry name" value="Carb_kinase_FGGY"/>
</dbReference>
<evidence type="ECO:0000256" key="9">
    <source>
        <dbReference type="ARBA" id="ARBA00054633"/>
    </source>
</evidence>
<feature type="binding site" evidence="11">
    <location>
        <position position="14"/>
    </location>
    <ligand>
        <name>ATP</name>
        <dbReference type="ChEBI" id="CHEBI:30616"/>
    </ligand>
</feature>
<comment type="activity regulation">
    <text evidence="11">Activated by phosphorylation and inhibited by fructose 1,6-bisphosphate (FBP).</text>
</comment>
<feature type="binding site" evidence="11">
    <location>
        <position position="12"/>
    </location>
    <ligand>
        <name>sn-glycerol 3-phosphate</name>
        <dbReference type="ChEBI" id="CHEBI:57597"/>
    </ligand>
</feature>
<feature type="binding site" evidence="11">
    <location>
        <position position="410"/>
    </location>
    <ligand>
        <name>ATP</name>
        <dbReference type="ChEBI" id="CHEBI:30616"/>
    </ligand>
</feature>
<dbReference type="PANTHER" id="PTHR10196:SF69">
    <property type="entry name" value="GLYCEROL KINASE"/>
    <property type="match status" value="1"/>
</dbReference>
<keyword evidence="3 11" id="KW-0808">Transferase</keyword>
<feature type="binding site" evidence="11">
    <location>
        <position position="83"/>
    </location>
    <ligand>
        <name>glycerol</name>
        <dbReference type="ChEBI" id="CHEBI:17754"/>
    </ligand>
</feature>
<proteinExistence type="inferred from homology"/>
<dbReference type="InterPro" id="IPR043129">
    <property type="entry name" value="ATPase_NBD"/>
</dbReference>
<evidence type="ECO:0000313" key="15">
    <source>
        <dbReference type="EMBL" id="SMH29540.1"/>
    </source>
</evidence>
<keyword evidence="4 11" id="KW-0547">Nucleotide-binding</keyword>
<comment type="function">
    <text evidence="9 11">Key enzyme in the regulation of glycerol uptake and metabolism. Catalyzes the phosphorylation of glycerol to yield sn-glycerol 3-phosphate.</text>
</comment>
<feature type="domain" description="Carbohydrate kinase FGGY C-terminal" evidence="14">
    <location>
        <begin position="262"/>
        <end position="449"/>
    </location>
</feature>
<reference evidence="15 16" key="1">
    <citation type="submission" date="2017-04" db="EMBL/GenBank/DDBJ databases">
        <authorList>
            <person name="Afonso C.L."/>
            <person name="Miller P.J."/>
            <person name="Scott M.A."/>
            <person name="Spackman E."/>
            <person name="Goraichik I."/>
            <person name="Dimitrov K.M."/>
            <person name="Suarez D.L."/>
            <person name="Swayne D.E."/>
        </authorList>
    </citation>
    <scope>NUCLEOTIDE SEQUENCE [LARGE SCALE GENOMIC DNA]</scope>
    <source>
        <strain evidence="15 16">LMG26642</strain>
    </source>
</reference>
<feature type="binding site" evidence="11">
    <location>
        <position position="82"/>
    </location>
    <ligand>
        <name>sn-glycerol 3-phosphate</name>
        <dbReference type="ChEBI" id="CHEBI:57597"/>
    </ligand>
</feature>
<dbReference type="GO" id="GO:0005524">
    <property type="term" value="F:ATP binding"/>
    <property type="evidence" value="ECO:0007669"/>
    <property type="project" value="UniProtKB-UniRule"/>
</dbReference>
<dbReference type="Pfam" id="PF02782">
    <property type="entry name" value="FGGY_C"/>
    <property type="match status" value="1"/>
</dbReference>
<evidence type="ECO:0000259" key="13">
    <source>
        <dbReference type="Pfam" id="PF00370"/>
    </source>
</evidence>
<evidence type="ECO:0000256" key="7">
    <source>
        <dbReference type="ARBA" id="ARBA00022840"/>
    </source>
</evidence>
<dbReference type="Pfam" id="PF00370">
    <property type="entry name" value="FGGY_N"/>
    <property type="match status" value="1"/>
</dbReference>
<dbReference type="GO" id="GO:0019563">
    <property type="term" value="P:glycerol catabolic process"/>
    <property type="evidence" value="ECO:0007669"/>
    <property type="project" value="UniProtKB-UniRule"/>
</dbReference>
<feature type="binding site" evidence="11">
    <location>
        <position position="410"/>
    </location>
    <ligand>
        <name>ADP</name>
        <dbReference type="ChEBI" id="CHEBI:456216"/>
    </ligand>
</feature>
<dbReference type="FunFam" id="3.30.420.40:FF:000007">
    <property type="entry name" value="Glycerol kinase"/>
    <property type="match status" value="1"/>
</dbReference>
<comment type="catalytic activity">
    <reaction evidence="8 11">
        <text>glycerol + ATP = sn-glycerol 3-phosphate + ADP + H(+)</text>
        <dbReference type="Rhea" id="RHEA:21644"/>
        <dbReference type="ChEBI" id="CHEBI:15378"/>
        <dbReference type="ChEBI" id="CHEBI:17754"/>
        <dbReference type="ChEBI" id="CHEBI:30616"/>
        <dbReference type="ChEBI" id="CHEBI:57597"/>
        <dbReference type="ChEBI" id="CHEBI:456216"/>
        <dbReference type="EC" id="2.7.1.30"/>
    </reaction>
</comment>
<dbReference type="AlphaFoldDB" id="A0A1X7MXF7"/>
<evidence type="ECO:0000256" key="1">
    <source>
        <dbReference type="ARBA" id="ARBA00005190"/>
    </source>
</evidence>
<keyword evidence="7 11" id="KW-0067">ATP-binding</keyword>
<dbReference type="InterPro" id="IPR018483">
    <property type="entry name" value="Carb_kinase_FGGY_CS"/>
</dbReference>
<gene>
    <name evidence="11" type="primary">glpK</name>
    <name evidence="15" type="ORF">SAMN04488700_1068</name>
</gene>
<feature type="binding site" evidence="11">
    <location>
        <position position="414"/>
    </location>
    <ligand>
        <name>ADP</name>
        <dbReference type="ChEBI" id="CHEBI:456216"/>
    </ligand>
</feature>
<feature type="binding site" evidence="11">
    <location>
        <position position="309"/>
    </location>
    <ligand>
        <name>ATP</name>
        <dbReference type="ChEBI" id="CHEBI:30616"/>
    </ligand>
</feature>
<feature type="binding site" evidence="11">
    <location>
        <position position="12"/>
    </location>
    <ligand>
        <name>ADP</name>
        <dbReference type="ChEBI" id="CHEBI:456216"/>
    </ligand>
</feature>
<comment type="similarity">
    <text evidence="2 11 12">Belongs to the FGGY kinase family.</text>
</comment>
<keyword evidence="5 11" id="KW-0418">Kinase</keyword>
<dbReference type="InterPro" id="IPR018485">
    <property type="entry name" value="FGGY_C"/>
</dbReference>
<name>A0A1X7MXF7_9LACT</name>
<feature type="binding site" evidence="11">
    <location>
        <position position="16"/>
    </location>
    <ligand>
        <name>ADP</name>
        <dbReference type="ChEBI" id="CHEBI:456216"/>
    </ligand>
</feature>
<dbReference type="STRING" id="1073423.SAMN04488700_1068"/>
<evidence type="ECO:0000256" key="10">
    <source>
        <dbReference type="ARBA" id="ARBA00063665"/>
    </source>
</evidence>
<dbReference type="FunFam" id="3.30.420.40:FF:000008">
    <property type="entry name" value="Glycerol kinase"/>
    <property type="match status" value="1"/>
</dbReference>
<feature type="binding site" evidence="11">
    <location>
        <position position="12"/>
    </location>
    <ligand>
        <name>ATP</name>
        <dbReference type="ChEBI" id="CHEBI:30616"/>
    </ligand>
</feature>
<feature type="binding site" evidence="11">
    <location>
        <position position="13"/>
    </location>
    <ligand>
        <name>ATP</name>
        <dbReference type="ChEBI" id="CHEBI:30616"/>
    </ligand>
</feature>
<dbReference type="NCBIfam" id="NF000756">
    <property type="entry name" value="PRK00047.1"/>
    <property type="match status" value="1"/>
</dbReference>
<feature type="domain" description="Carbohydrate kinase FGGY N-terminal" evidence="13">
    <location>
        <begin position="4"/>
        <end position="251"/>
    </location>
</feature>
<dbReference type="Gene3D" id="3.30.420.40">
    <property type="match status" value="2"/>
</dbReference>
<dbReference type="PROSITE" id="PS00933">
    <property type="entry name" value="FGGY_KINASES_1"/>
    <property type="match status" value="1"/>
</dbReference>
<protein>
    <recommendedName>
        <fullName evidence="11">Glycerol kinase</fullName>
        <ecNumber evidence="11">2.7.1.30</ecNumber>
    </recommendedName>
    <alternativeName>
        <fullName evidence="11">ATP:glycerol 3-phosphotransferase</fullName>
    </alternativeName>
    <alternativeName>
        <fullName evidence="11">Glycerokinase</fullName>
        <shortName evidence="11">GK</shortName>
    </alternativeName>
</protein>
<dbReference type="EMBL" id="FXBJ01000002">
    <property type="protein sequence ID" value="SMH29540.1"/>
    <property type="molecule type" value="Genomic_DNA"/>
</dbReference>
<evidence type="ECO:0000256" key="2">
    <source>
        <dbReference type="ARBA" id="ARBA00009156"/>
    </source>
</evidence>
<evidence type="ECO:0000259" key="14">
    <source>
        <dbReference type="Pfam" id="PF02782"/>
    </source>
</evidence>
<evidence type="ECO:0000313" key="16">
    <source>
        <dbReference type="Proteomes" id="UP000193435"/>
    </source>
</evidence>
<dbReference type="GO" id="GO:0005829">
    <property type="term" value="C:cytosol"/>
    <property type="evidence" value="ECO:0007669"/>
    <property type="project" value="TreeGrafter"/>
</dbReference>
<dbReference type="NCBIfam" id="TIGR01311">
    <property type="entry name" value="glycerol_kin"/>
    <property type="match status" value="1"/>
</dbReference>
<comment type="pathway">
    <text evidence="1 11">Polyol metabolism; glycerol degradation via glycerol kinase pathway; sn-glycerol 3-phosphate from glycerol: step 1/1.</text>
</comment>
<evidence type="ECO:0000256" key="11">
    <source>
        <dbReference type="HAMAP-Rule" id="MF_00186"/>
    </source>
</evidence>
<feature type="binding site" evidence="11">
    <location>
        <position position="134"/>
    </location>
    <ligand>
        <name>glycerol</name>
        <dbReference type="ChEBI" id="CHEBI:17754"/>
    </ligand>
</feature>